<dbReference type="PIRSF" id="PIRSF037489">
    <property type="entry name" value="UCP037489_NIF3_YqfO"/>
    <property type="match status" value="1"/>
</dbReference>
<evidence type="ECO:0000256" key="2">
    <source>
        <dbReference type="ARBA" id="ARBA00011643"/>
    </source>
</evidence>
<comment type="similarity">
    <text evidence="1 5">Belongs to the GTP cyclohydrolase I type 2/NIF3 family.</text>
</comment>
<dbReference type="NCBIfam" id="TIGR00486">
    <property type="entry name" value="YbgI_SA1388"/>
    <property type="match status" value="1"/>
</dbReference>
<feature type="binding site" evidence="6">
    <location>
        <position position="65"/>
    </location>
    <ligand>
        <name>a divalent metal cation</name>
        <dbReference type="ChEBI" id="CHEBI:60240"/>
        <label>1</label>
    </ligand>
</feature>
<dbReference type="RefSeq" id="WP_353550581.1">
    <property type="nucleotide sequence ID" value="NZ_AP029612.1"/>
</dbReference>
<reference evidence="7" key="1">
    <citation type="submission" date="2024-02" db="EMBL/GenBank/DDBJ databases">
        <title>Sediminibacterium planktonica sp. nov. and Sediminibacterium longus sp. nov., isolated from surface lake and river water.</title>
        <authorList>
            <person name="Watanabe K."/>
            <person name="Takemine S."/>
            <person name="Ishii Y."/>
            <person name="Ogata Y."/>
            <person name="Shindo C."/>
            <person name="Suda W."/>
        </authorList>
    </citation>
    <scope>NUCLEOTIDE SEQUENCE</scope>
    <source>
        <strain evidence="7">KACHI17</strain>
    </source>
</reference>
<feature type="binding site" evidence="6">
    <location>
        <position position="327"/>
    </location>
    <ligand>
        <name>a divalent metal cation</name>
        <dbReference type="ChEBI" id="CHEBI:60240"/>
        <label>1</label>
    </ligand>
</feature>
<feature type="binding site" evidence="6">
    <location>
        <position position="103"/>
    </location>
    <ligand>
        <name>a divalent metal cation</name>
        <dbReference type="ChEBI" id="CHEBI:60240"/>
        <label>1</label>
    </ligand>
</feature>
<proteinExistence type="inferred from homology"/>
<name>A0AAT9GHZ1_9BACT</name>
<feature type="binding site" evidence="6">
    <location>
        <position position="331"/>
    </location>
    <ligand>
        <name>a divalent metal cation</name>
        <dbReference type="ChEBI" id="CHEBI:60240"/>
        <label>1</label>
    </ligand>
</feature>
<comment type="subunit">
    <text evidence="2">Homohexamer.</text>
</comment>
<dbReference type="InterPro" id="IPR017221">
    <property type="entry name" value="DUF34/NIF3_bac"/>
</dbReference>
<dbReference type="InterPro" id="IPR002678">
    <property type="entry name" value="DUF34/NIF3"/>
</dbReference>
<dbReference type="GO" id="GO:0005737">
    <property type="term" value="C:cytoplasm"/>
    <property type="evidence" value="ECO:0007669"/>
    <property type="project" value="TreeGrafter"/>
</dbReference>
<dbReference type="GO" id="GO:0046872">
    <property type="term" value="F:metal ion binding"/>
    <property type="evidence" value="ECO:0007669"/>
    <property type="project" value="UniProtKB-UniRule"/>
</dbReference>
<evidence type="ECO:0000313" key="7">
    <source>
        <dbReference type="EMBL" id="BFG70296.1"/>
    </source>
</evidence>
<evidence type="ECO:0000256" key="3">
    <source>
        <dbReference type="ARBA" id="ARBA00022112"/>
    </source>
</evidence>
<dbReference type="InterPro" id="IPR036069">
    <property type="entry name" value="DUF34/NIF3_sf"/>
</dbReference>
<dbReference type="PANTHER" id="PTHR13799">
    <property type="entry name" value="NGG1 INTERACTING FACTOR 3"/>
    <property type="match status" value="1"/>
</dbReference>
<dbReference type="FunFam" id="3.30.70.120:FF:000006">
    <property type="entry name" value="GTP cyclohydrolase 1 type 2 homolog"/>
    <property type="match status" value="1"/>
</dbReference>
<evidence type="ECO:0000256" key="1">
    <source>
        <dbReference type="ARBA" id="ARBA00006964"/>
    </source>
</evidence>
<protein>
    <recommendedName>
        <fullName evidence="3 5">GTP cyclohydrolase 1 type 2 homolog</fullName>
    </recommendedName>
</protein>
<evidence type="ECO:0000256" key="6">
    <source>
        <dbReference type="PIRSR" id="PIRSR602678-1"/>
    </source>
</evidence>
<evidence type="ECO:0000256" key="5">
    <source>
        <dbReference type="PIRNR" id="PIRNR037489"/>
    </source>
</evidence>
<dbReference type="FunFam" id="3.40.1390.30:FF:000001">
    <property type="entry name" value="GTP cyclohydrolase 1 type 2"/>
    <property type="match status" value="1"/>
</dbReference>
<sequence length="367" mass="40171">MKINAMIQVLEQLAPPSLQESYDNAGLITGSASWECTGVLCTLDAIEAVILEAKQKGCNLVVAHHPIVFGGLKKLNGKNYVEKAVITAIKNDIAIYAMHTNLDNVAWGVNNKIADKLGLINRKILSPKPGQLMKLHTFVPVEHAENLRTALFTAGAGEIGKYSHCSFNVEGTGTFQAGEGTDPFVGEIGKTHTEKEIRLEVIFPVWKQSEILSALFQAHPYEEVAYDLVSLGNDYQDIGSGLIGTLPEPMEETQFLRMLVTSFGLSMVKHTPFLGKNIQKVAICGGAGSFLTGKALSKGADIYISADFKYHEFFDANDRMVIADIGHWESEQFTTDLLIDVLQAKFPTFAVLKSEVKTNPVNYFTGE</sequence>
<dbReference type="Gene3D" id="3.40.1390.30">
    <property type="entry name" value="NIF3 (NGG1p interacting factor 3)-like"/>
    <property type="match status" value="1"/>
</dbReference>
<dbReference type="Gene3D" id="3.30.70.120">
    <property type="match status" value="1"/>
</dbReference>
<evidence type="ECO:0000256" key="4">
    <source>
        <dbReference type="ARBA" id="ARBA00022723"/>
    </source>
</evidence>
<dbReference type="PANTHER" id="PTHR13799:SF14">
    <property type="entry name" value="GTP CYCLOHYDROLASE 1 TYPE 2 HOMOLOG"/>
    <property type="match status" value="1"/>
</dbReference>
<dbReference type="Pfam" id="PF01784">
    <property type="entry name" value="DUF34_NIF3"/>
    <property type="match status" value="1"/>
</dbReference>
<accession>A0AAT9GHZ1</accession>
<dbReference type="EMBL" id="AP029612">
    <property type="protein sequence ID" value="BFG70296.1"/>
    <property type="molecule type" value="Genomic_DNA"/>
</dbReference>
<feature type="binding site" evidence="6">
    <location>
        <position position="64"/>
    </location>
    <ligand>
        <name>a divalent metal cation</name>
        <dbReference type="ChEBI" id="CHEBI:60240"/>
        <label>2</label>
    </ligand>
</feature>
<organism evidence="7">
    <name type="scientific">Sediminibacterium sp. KACHI17</name>
    <dbReference type="NCBI Taxonomy" id="1751071"/>
    <lineage>
        <taxon>Bacteria</taxon>
        <taxon>Pseudomonadati</taxon>
        <taxon>Bacteroidota</taxon>
        <taxon>Chitinophagia</taxon>
        <taxon>Chitinophagales</taxon>
        <taxon>Chitinophagaceae</taxon>
        <taxon>Sediminibacterium</taxon>
    </lineage>
</organism>
<dbReference type="AlphaFoldDB" id="A0AAT9GHZ1"/>
<dbReference type="InterPro" id="IPR015867">
    <property type="entry name" value="N-reg_PII/ATP_PRibTrfase_C"/>
</dbReference>
<dbReference type="SUPFAM" id="SSF102705">
    <property type="entry name" value="NIF3 (NGG1p interacting factor 3)-like"/>
    <property type="match status" value="1"/>
</dbReference>
<gene>
    <name evidence="7" type="ORF">KACHI17_11770</name>
</gene>
<keyword evidence="4 5" id="KW-0479">Metal-binding</keyword>